<dbReference type="Proteomes" id="UP001500390">
    <property type="component" value="Unassembled WGS sequence"/>
</dbReference>
<proteinExistence type="predicted"/>
<protein>
    <submittedName>
        <fullName evidence="1">Uncharacterized protein</fullName>
    </submittedName>
</protein>
<comment type="caution">
    <text evidence="1">The sequence shown here is derived from an EMBL/GenBank/DDBJ whole genome shotgun (WGS) entry which is preliminary data.</text>
</comment>
<sequence length="65" mass="7895">MVEYEYLTLTFGRETARGDIRRLLTEHAEYGHWELDRTRIYVGGRTRTRLRRRIIRARRAVSTSR</sequence>
<accession>A0ABP8JB50</accession>
<reference evidence="2" key="1">
    <citation type="journal article" date="2019" name="Int. J. Syst. Evol. Microbiol.">
        <title>The Global Catalogue of Microorganisms (GCM) 10K type strain sequencing project: providing services to taxonomists for standard genome sequencing and annotation.</title>
        <authorList>
            <consortium name="The Broad Institute Genomics Platform"/>
            <consortium name="The Broad Institute Genome Sequencing Center for Infectious Disease"/>
            <person name="Wu L."/>
            <person name="Ma J."/>
        </authorList>
    </citation>
    <scope>NUCLEOTIDE SEQUENCE [LARGE SCALE GENOMIC DNA]</scope>
    <source>
        <strain evidence="2">JCM 17738</strain>
    </source>
</reference>
<dbReference type="EMBL" id="BAABFX010000009">
    <property type="protein sequence ID" value="GAA4388020.1"/>
    <property type="molecule type" value="Genomic_DNA"/>
</dbReference>
<evidence type="ECO:0000313" key="1">
    <source>
        <dbReference type="EMBL" id="GAA4388020.1"/>
    </source>
</evidence>
<dbReference type="Pfam" id="PF18963">
    <property type="entry name" value="DUF5703"/>
    <property type="match status" value="1"/>
</dbReference>
<keyword evidence="2" id="KW-1185">Reference proteome</keyword>
<dbReference type="RefSeq" id="WP_159899203.1">
    <property type="nucleotide sequence ID" value="NZ_BAABFX010000009.1"/>
</dbReference>
<dbReference type="InterPro" id="IPR043758">
    <property type="entry name" value="DUF5703"/>
</dbReference>
<name>A0ABP8JB50_9MICO</name>
<organism evidence="1 2">
    <name type="scientific">Ornithinibacter aureus</name>
    <dbReference type="NCBI Taxonomy" id="622664"/>
    <lineage>
        <taxon>Bacteria</taxon>
        <taxon>Bacillati</taxon>
        <taxon>Actinomycetota</taxon>
        <taxon>Actinomycetes</taxon>
        <taxon>Micrococcales</taxon>
        <taxon>Intrasporangiaceae</taxon>
        <taxon>Ornithinibacter</taxon>
    </lineage>
</organism>
<gene>
    <name evidence="1" type="ORF">GCM10023153_02900</name>
</gene>
<evidence type="ECO:0000313" key="2">
    <source>
        <dbReference type="Proteomes" id="UP001500390"/>
    </source>
</evidence>